<proteinExistence type="predicted"/>
<feature type="non-terminal residue" evidence="1">
    <location>
        <position position="1"/>
    </location>
</feature>
<keyword evidence="2" id="KW-1185">Reference proteome</keyword>
<protein>
    <submittedName>
        <fullName evidence="1">Uncharacterized protein</fullName>
    </submittedName>
</protein>
<name>K0RXV3_THAOC</name>
<reference evidence="1 2" key="1">
    <citation type="journal article" date="2012" name="Genome Biol.">
        <title>Genome and low-iron response of an oceanic diatom adapted to chronic iron limitation.</title>
        <authorList>
            <person name="Lommer M."/>
            <person name="Specht M."/>
            <person name="Roy A.S."/>
            <person name="Kraemer L."/>
            <person name="Andreson R."/>
            <person name="Gutowska M.A."/>
            <person name="Wolf J."/>
            <person name="Bergner S.V."/>
            <person name="Schilhabel M.B."/>
            <person name="Klostermeier U.C."/>
            <person name="Beiko R.G."/>
            <person name="Rosenstiel P."/>
            <person name="Hippler M."/>
            <person name="Laroche J."/>
        </authorList>
    </citation>
    <scope>NUCLEOTIDE SEQUENCE [LARGE SCALE GENOMIC DNA]</scope>
    <source>
        <strain evidence="1 2">CCMP1005</strain>
    </source>
</reference>
<dbReference type="Proteomes" id="UP000266841">
    <property type="component" value="Unassembled WGS sequence"/>
</dbReference>
<evidence type="ECO:0000313" key="2">
    <source>
        <dbReference type="Proteomes" id="UP000266841"/>
    </source>
</evidence>
<gene>
    <name evidence="1" type="ORF">THAOC_22112</name>
</gene>
<comment type="caution">
    <text evidence="1">The sequence shown here is derived from an EMBL/GenBank/DDBJ whole genome shotgun (WGS) entry which is preliminary data.</text>
</comment>
<organism evidence="1 2">
    <name type="scientific">Thalassiosira oceanica</name>
    <name type="common">Marine diatom</name>
    <dbReference type="NCBI Taxonomy" id="159749"/>
    <lineage>
        <taxon>Eukaryota</taxon>
        <taxon>Sar</taxon>
        <taxon>Stramenopiles</taxon>
        <taxon>Ochrophyta</taxon>
        <taxon>Bacillariophyta</taxon>
        <taxon>Coscinodiscophyceae</taxon>
        <taxon>Thalassiosirophycidae</taxon>
        <taxon>Thalassiosirales</taxon>
        <taxon>Thalassiosiraceae</taxon>
        <taxon>Thalassiosira</taxon>
    </lineage>
</organism>
<dbReference type="AlphaFoldDB" id="K0RXV3"/>
<accession>K0RXV3</accession>
<evidence type="ECO:0000313" key="1">
    <source>
        <dbReference type="EMBL" id="EJK57815.1"/>
    </source>
</evidence>
<sequence>RRRVTPAFGVERSGTSEIQIPACSFDRRNCGKRSISLAVGLIEGPNLDLIAMSCQIQRRPPFRRPAAAAAAAPAPPDYDTDRDHRIELLLQRVISEGRSLVLQRGSNPCSIPARLEEVNPLEVKTRPRAIFPLI</sequence>
<dbReference type="EMBL" id="AGNL01026974">
    <property type="protein sequence ID" value="EJK57815.1"/>
    <property type="molecule type" value="Genomic_DNA"/>
</dbReference>